<evidence type="ECO:0000256" key="1">
    <source>
        <dbReference type="SAM" id="MobiDB-lite"/>
    </source>
</evidence>
<feature type="compositionally biased region" description="Basic and acidic residues" evidence="1">
    <location>
        <begin position="60"/>
        <end position="71"/>
    </location>
</feature>
<keyword evidence="3" id="KW-1185">Reference proteome</keyword>
<organism evidence="2 3">
    <name type="scientific">Oedothorax gibbosus</name>
    <dbReference type="NCBI Taxonomy" id="931172"/>
    <lineage>
        <taxon>Eukaryota</taxon>
        <taxon>Metazoa</taxon>
        <taxon>Ecdysozoa</taxon>
        <taxon>Arthropoda</taxon>
        <taxon>Chelicerata</taxon>
        <taxon>Arachnida</taxon>
        <taxon>Araneae</taxon>
        <taxon>Araneomorphae</taxon>
        <taxon>Entelegynae</taxon>
        <taxon>Araneoidea</taxon>
        <taxon>Linyphiidae</taxon>
        <taxon>Erigoninae</taxon>
        <taxon>Oedothorax</taxon>
    </lineage>
</organism>
<dbReference type="AlphaFoldDB" id="A0AAV6VYT6"/>
<dbReference type="EMBL" id="JAFNEN010000002">
    <property type="protein sequence ID" value="KAG8201787.1"/>
    <property type="molecule type" value="Genomic_DNA"/>
</dbReference>
<reference evidence="2 3" key="1">
    <citation type="journal article" date="2022" name="Nat. Ecol. Evol.">
        <title>A masculinizing supergene underlies an exaggerated male reproductive morph in a spider.</title>
        <authorList>
            <person name="Hendrickx F."/>
            <person name="De Corte Z."/>
            <person name="Sonet G."/>
            <person name="Van Belleghem S.M."/>
            <person name="Kostlbacher S."/>
            <person name="Vangestel C."/>
        </authorList>
    </citation>
    <scope>NUCLEOTIDE SEQUENCE [LARGE SCALE GENOMIC DNA]</scope>
    <source>
        <strain evidence="2">W744_W776</strain>
    </source>
</reference>
<protein>
    <recommendedName>
        <fullName evidence="4">Secreted protein</fullName>
    </recommendedName>
</protein>
<name>A0AAV6VYT6_9ARAC</name>
<sequence>MLPQLASPTQTQISHSLFNPSTLAIILCSCYSTSVASNAICGAPNSEPNHHSAFQSGADDSDRADFVARRR</sequence>
<feature type="region of interest" description="Disordered" evidence="1">
    <location>
        <begin position="46"/>
        <end position="71"/>
    </location>
</feature>
<dbReference type="Proteomes" id="UP000827092">
    <property type="component" value="Unassembled WGS sequence"/>
</dbReference>
<evidence type="ECO:0000313" key="3">
    <source>
        <dbReference type="Proteomes" id="UP000827092"/>
    </source>
</evidence>
<accession>A0AAV6VYT6</accession>
<evidence type="ECO:0008006" key="4">
    <source>
        <dbReference type="Google" id="ProtNLM"/>
    </source>
</evidence>
<proteinExistence type="predicted"/>
<gene>
    <name evidence="2" type="ORF">JTE90_027271</name>
</gene>
<comment type="caution">
    <text evidence="2">The sequence shown here is derived from an EMBL/GenBank/DDBJ whole genome shotgun (WGS) entry which is preliminary data.</text>
</comment>
<evidence type="ECO:0000313" key="2">
    <source>
        <dbReference type="EMBL" id="KAG8201787.1"/>
    </source>
</evidence>